<protein>
    <recommendedName>
        <fullName evidence="4">Glycosyltransferase RgtA/B/C/D-like domain-containing protein</fullName>
    </recommendedName>
</protein>
<feature type="transmembrane region" description="Helical" evidence="1">
    <location>
        <begin position="371"/>
        <end position="389"/>
    </location>
</feature>
<proteinExistence type="predicted"/>
<feature type="transmembrane region" description="Helical" evidence="1">
    <location>
        <begin position="339"/>
        <end position="359"/>
    </location>
</feature>
<sequence length="525" mass="61447">MDKINSRSSIFVFFIIWFAYLAFFSFATIVIRENGYLNFEPLYITSHINTLFRDGELVKNFFLSYPLLTNLLAYPFSFFSAEDAPFFASVLYTSFFSTCVVTIVGNQSGKVLKTLLFLYLLFSPITFYAATSGTSLYAFYILYFLIFYYLLNYIKQFTTYHITILSIILSLAVFLDYRILWVLLILFFYVFVFTVYGIKGLESNTIIKFVKITQHNSLRRKFRGHLNSMVFIIGFFPVVSLLLYLFINYLMGSDFYYFYNVLGAKWNSNKFLSLLDTTTLTAMNNKAVNDFSFLRILVFIAPIYFYELIVNYKNELKVFVLLLAPVLLYVLVRDSKIEYMGLFYYVILVSSAIASITTANYKNAKNKNLRNLSYACLFIGCIYGEYFYFKQSLFSSEQIFYKSVVEKENNKVLSQYKNGGRFLAFNTPENSIVLCDRSIMYPLLAYNKKNNLFISNTSEEYKMAISNPKKYCDYIIISNIKSPHYFYDKIEINFKELSKTKLGYNSYKSKVIYVCDAFRIIEVIK</sequence>
<feature type="transmembrane region" description="Helical" evidence="1">
    <location>
        <begin position="229"/>
        <end position="251"/>
    </location>
</feature>
<reference evidence="2 3" key="1">
    <citation type="submission" date="2016-02" db="EMBL/GenBank/DDBJ databases">
        <authorList>
            <person name="Wen L."/>
            <person name="He K."/>
            <person name="Yang H."/>
        </authorList>
    </citation>
    <scope>NUCLEOTIDE SEQUENCE [LARGE SCALE GENOMIC DNA]</scope>
    <source>
        <strain evidence="2 3">CZ1127</strain>
    </source>
</reference>
<keyword evidence="1" id="KW-0812">Transmembrane</keyword>
<dbReference type="OrthoDB" id="1402360at2"/>
<evidence type="ECO:0008006" key="4">
    <source>
        <dbReference type="Google" id="ProtNLM"/>
    </source>
</evidence>
<feature type="transmembrane region" description="Helical" evidence="1">
    <location>
        <begin position="84"/>
        <end position="104"/>
    </location>
</feature>
<dbReference type="RefSeq" id="WP_068826904.1">
    <property type="nucleotide sequence ID" value="NZ_CP014224.1"/>
</dbReference>
<keyword evidence="1" id="KW-1133">Transmembrane helix</keyword>
<feature type="transmembrane region" description="Helical" evidence="1">
    <location>
        <begin position="316"/>
        <end position="333"/>
    </location>
</feature>
<keyword evidence="3" id="KW-1185">Reference proteome</keyword>
<evidence type="ECO:0000313" key="3">
    <source>
        <dbReference type="Proteomes" id="UP000092967"/>
    </source>
</evidence>
<dbReference type="AlphaFoldDB" id="A0A1B1Y745"/>
<feature type="transmembrane region" description="Helical" evidence="1">
    <location>
        <begin position="135"/>
        <end position="151"/>
    </location>
</feature>
<dbReference type="Proteomes" id="UP000092967">
    <property type="component" value="Chromosome"/>
</dbReference>
<accession>A0A1B1Y745</accession>
<dbReference type="EMBL" id="CP014224">
    <property type="protein sequence ID" value="ANW96601.1"/>
    <property type="molecule type" value="Genomic_DNA"/>
</dbReference>
<feature type="transmembrane region" description="Helical" evidence="1">
    <location>
        <begin position="291"/>
        <end position="309"/>
    </location>
</feature>
<dbReference type="STRING" id="1790137.AXE80_10075"/>
<feature type="transmembrane region" description="Helical" evidence="1">
    <location>
        <begin position="181"/>
        <end position="198"/>
    </location>
</feature>
<evidence type="ECO:0000256" key="1">
    <source>
        <dbReference type="SAM" id="Phobius"/>
    </source>
</evidence>
<keyword evidence="1" id="KW-0472">Membrane</keyword>
<name>A0A1B1Y745_9FLAO</name>
<dbReference type="KEGG" id="wfu:AXE80_10075"/>
<feature type="transmembrane region" description="Helical" evidence="1">
    <location>
        <begin position="158"/>
        <end position="175"/>
    </location>
</feature>
<feature type="transmembrane region" description="Helical" evidence="1">
    <location>
        <begin position="12"/>
        <end position="31"/>
    </location>
</feature>
<organism evidence="2 3">
    <name type="scientific">Wenyingzhuangia fucanilytica</name>
    <dbReference type="NCBI Taxonomy" id="1790137"/>
    <lineage>
        <taxon>Bacteria</taxon>
        <taxon>Pseudomonadati</taxon>
        <taxon>Bacteroidota</taxon>
        <taxon>Flavobacteriia</taxon>
        <taxon>Flavobacteriales</taxon>
        <taxon>Flavobacteriaceae</taxon>
        <taxon>Wenyingzhuangia</taxon>
    </lineage>
</organism>
<gene>
    <name evidence="2" type="ORF">AXE80_10075</name>
</gene>
<evidence type="ECO:0000313" key="2">
    <source>
        <dbReference type="EMBL" id="ANW96601.1"/>
    </source>
</evidence>